<keyword evidence="3" id="KW-1185">Reference proteome</keyword>
<proteinExistence type="predicted"/>
<name>A0A0F4GWT0_9PEZI</name>
<evidence type="ECO:0000313" key="2">
    <source>
        <dbReference type="EMBL" id="KJY01709.1"/>
    </source>
</evidence>
<sequence length="252" mass="27486">MVDKEKKTVRDAKAAAGEATPSAATPAGKGKVRPSASRAVLGSSAFEKVACGRPAVCRLELRLLPSTAPMKDSQRPLSGGSCLRVPYDSTASCFNPRSSFSTGSFSSTMSSMGTLNDSQPMKIDNTRDYRYREKLEDERHKHWRWPLAVLLRPVPSTAPMKDSQRPLFGGSCLRGGRWQTAPKQEVSDIADKVAPPPSLEVAIAERRRKTKAANLKLFPLALGVGRWSGSIPFAALERRLQWTVHTRHSGDG</sequence>
<dbReference type="EMBL" id="LAFY01000272">
    <property type="protein sequence ID" value="KJY01709.1"/>
    <property type="molecule type" value="Genomic_DNA"/>
</dbReference>
<evidence type="ECO:0000313" key="3">
    <source>
        <dbReference type="Proteomes" id="UP000033647"/>
    </source>
</evidence>
<accession>A0A0F4GWT0</accession>
<feature type="compositionally biased region" description="Low complexity" evidence="1">
    <location>
        <begin position="14"/>
        <end position="28"/>
    </location>
</feature>
<feature type="region of interest" description="Disordered" evidence="1">
    <location>
        <begin position="1"/>
        <end position="34"/>
    </location>
</feature>
<protein>
    <submittedName>
        <fullName evidence="2">Uncharacterized protein</fullName>
    </submittedName>
</protein>
<dbReference type="Proteomes" id="UP000033647">
    <property type="component" value="Unassembled WGS sequence"/>
</dbReference>
<evidence type="ECO:0000256" key="1">
    <source>
        <dbReference type="SAM" id="MobiDB-lite"/>
    </source>
</evidence>
<feature type="compositionally biased region" description="Basic and acidic residues" evidence="1">
    <location>
        <begin position="1"/>
        <end position="13"/>
    </location>
</feature>
<dbReference type="OrthoDB" id="76388at2759"/>
<comment type="caution">
    <text evidence="2">The sequence shown here is derived from an EMBL/GenBank/DDBJ whole genome shotgun (WGS) entry which is preliminary data.</text>
</comment>
<organism evidence="2 3">
    <name type="scientific">Zymoseptoria brevis</name>
    <dbReference type="NCBI Taxonomy" id="1047168"/>
    <lineage>
        <taxon>Eukaryota</taxon>
        <taxon>Fungi</taxon>
        <taxon>Dikarya</taxon>
        <taxon>Ascomycota</taxon>
        <taxon>Pezizomycotina</taxon>
        <taxon>Dothideomycetes</taxon>
        <taxon>Dothideomycetidae</taxon>
        <taxon>Mycosphaerellales</taxon>
        <taxon>Mycosphaerellaceae</taxon>
        <taxon>Zymoseptoria</taxon>
    </lineage>
</organism>
<dbReference type="AlphaFoldDB" id="A0A0F4GWT0"/>
<reference evidence="2 3" key="1">
    <citation type="submission" date="2015-03" db="EMBL/GenBank/DDBJ databases">
        <title>RNA-seq based gene annotation and comparative genomics of four Zymoseptoria species reveal species-specific pathogenicity related genes and transposable element activity.</title>
        <authorList>
            <person name="Grandaubert J."/>
            <person name="Bhattacharyya A."/>
            <person name="Stukenbrock E.H."/>
        </authorList>
    </citation>
    <scope>NUCLEOTIDE SEQUENCE [LARGE SCALE GENOMIC DNA]</scope>
    <source>
        <strain evidence="2 3">Zb18110</strain>
    </source>
</reference>
<gene>
    <name evidence="2" type="ORF">TI39_contig280g00008</name>
</gene>